<proteinExistence type="predicted"/>
<organism evidence="1 2">
    <name type="scientific">Trichomonascus ciferrii</name>
    <dbReference type="NCBI Taxonomy" id="44093"/>
    <lineage>
        <taxon>Eukaryota</taxon>
        <taxon>Fungi</taxon>
        <taxon>Dikarya</taxon>
        <taxon>Ascomycota</taxon>
        <taxon>Saccharomycotina</taxon>
        <taxon>Dipodascomycetes</taxon>
        <taxon>Dipodascales</taxon>
        <taxon>Trichomonascaceae</taxon>
        <taxon>Trichomonascus</taxon>
        <taxon>Trichomonascus ciferrii complex</taxon>
    </lineage>
</organism>
<accession>A0A642VEH4</accession>
<evidence type="ECO:0000313" key="1">
    <source>
        <dbReference type="EMBL" id="KAA8917776.1"/>
    </source>
</evidence>
<dbReference type="Gene3D" id="3.80.10.10">
    <property type="entry name" value="Ribonuclease Inhibitor"/>
    <property type="match status" value="1"/>
</dbReference>
<dbReference type="Proteomes" id="UP000761534">
    <property type="component" value="Unassembled WGS sequence"/>
</dbReference>
<dbReference type="InterPro" id="IPR032675">
    <property type="entry name" value="LRR_dom_sf"/>
</dbReference>
<gene>
    <name evidence="1" type="ORF">TRICI_000084</name>
</gene>
<name>A0A642VEH4_9ASCO</name>
<dbReference type="VEuPathDB" id="FungiDB:TRICI_000084"/>
<evidence type="ECO:0000313" key="2">
    <source>
        <dbReference type="Proteomes" id="UP000761534"/>
    </source>
</evidence>
<dbReference type="SUPFAM" id="SSF52047">
    <property type="entry name" value="RNI-like"/>
    <property type="match status" value="1"/>
</dbReference>
<protein>
    <submittedName>
        <fullName evidence="1">Uncharacterized protein</fullName>
    </submittedName>
</protein>
<keyword evidence="2" id="KW-1185">Reference proteome</keyword>
<dbReference type="AlphaFoldDB" id="A0A642VEH4"/>
<sequence>MRLTVPGYQRLLAQVVNFSFYETEIETVRAIAHDLTGLQSVTITGRATAATLSLLDTAFSHVPRVFISGALEHIETLLDYPQLCPRLVNISTFFGVEQDHETLALVGRSLRQLESLSLINRVNPRLIHVEDLVYLTRELTKLKSIQTSGPLENEQSLDWIPDSVVEFTVSDDELGRSEGINVGRGVQRLVLQIGDTTMARNVFRFPQLEHLEVHMNDDEEMDAVGWVQQLARDNAPTLRSVHVSTKDADSQGLEVLKQIESLPQLESLVIDLCCFEEGSFFSDRKLSLPKLDYFALHSIPANYPNVSSFIKDILNAAPKLEYFFLDEPTCSGLAISITGPASLQLFDKFNNLREFSMPKMYRVKRNQFI</sequence>
<comment type="caution">
    <text evidence="1">The sequence shown here is derived from an EMBL/GenBank/DDBJ whole genome shotgun (WGS) entry which is preliminary data.</text>
</comment>
<reference evidence="1" key="1">
    <citation type="journal article" date="2019" name="G3 (Bethesda)">
        <title>Genome Assemblies of Two Rare Opportunistic Yeast Pathogens: Diutina rugosa (syn. Candida rugosa) and Trichomonascus ciferrii (syn. Candida ciferrii).</title>
        <authorList>
            <person name="Mixao V."/>
            <person name="Saus E."/>
            <person name="Hansen A.P."/>
            <person name="Lass-Florl C."/>
            <person name="Gabaldon T."/>
        </authorList>
    </citation>
    <scope>NUCLEOTIDE SEQUENCE</scope>
    <source>
        <strain evidence="1">CBS 4856</strain>
    </source>
</reference>
<dbReference type="EMBL" id="SWFS01000011">
    <property type="protein sequence ID" value="KAA8917776.1"/>
    <property type="molecule type" value="Genomic_DNA"/>
</dbReference>